<dbReference type="InterPro" id="IPR023779">
    <property type="entry name" value="Chromodomain_CS"/>
</dbReference>
<evidence type="ECO:0000256" key="1">
    <source>
        <dbReference type="ARBA" id="ARBA00004123"/>
    </source>
</evidence>
<dbReference type="GO" id="GO:0005634">
    <property type="term" value="C:nucleus"/>
    <property type="evidence" value="ECO:0007669"/>
    <property type="project" value="UniProtKB-SubCell"/>
</dbReference>
<comment type="subcellular location">
    <subcellularLocation>
        <location evidence="1">Nucleus</location>
    </subcellularLocation>
</comment>
<dbReference type="InterPro" id="IPR023780">
    <property type="entry name" value="Chromo_domain"/>
</dbReference>
<evidence type="ECO:0000259" key="3">
    <source>
        <dbReference type="PROSITE" id="PS50013"/>
    </source>
</evidence>
<dbReference type="InterPro" id="IPR017984">
    <property type="entry name" value="Chromo_dom_subgr"/>
</dbReference>
<evidence type="ECO:0000313" key="5">
    <source>
        <dbReference type="Proteomes" id="UP001054945"/>
    </source>
</evidence>
<dbReference type="Gene3D" id="2.40.50.40">
    <property type="match status" value="1"/>
</dbReference>
<dbReference type="Proteomes" id="UP001054945">
    <property type="component" value="Unassembled WGS sequence"/>
</dbReference>
<keyword evidence="5" id="KW-1185">Reference proteome</keyword>
<dbReference type="PROSITE" id="PS50013">
    <property type="entry name" value="CHROMO_2"/>
    <property type="match status" value="1"/>
</dbReference>
<organism evidence="4 5">
    <name type="scientific">Caerostris extrusa</name>
    <name type="common">Bark spider</name>
    <name type="synonym">Caerostris bankana</name>
    <dbReference type="NCBI Taxonomy" id="172846"/>
    <lineage>
        <taxon>Eukaryota</taxon>
        <taxon>Metazoa</taxon>
        <taxon>Ecdysozoa</taxon>
        <taxon>Arthropoda</taxon>
        <taxon>Chelicerata</taxon>
        <taxon>Arachnida</taxon>
        <taxon>Araneae</taxon>
        <taxon>Araneomorphae</taxon>
        <taxon>Entelegynae</taxon>
        <taxon>Araneoidea</taxon>
        <taxon>Araneidae</taxon>
        <taxon>Caerostris</taxon>
    </lineage>
</organism>
<sequence>MSKKGKIILEPDPTGEPDQYMVEKIVEKRVTNGKVEYFLKWHGYADSENTWEPVENLECPEIIEEFEKNLRKANESAEKQNEMDLSEMTPPPAECRWANLELANIHFLYWAANEMKHLLKDRTRDHSGEAASRVAKHLNVFIGSCVQSGSFYISRCDMGNERYHRIPQWKKQYYGQ</sequence>
<dbReference type="PRINTS" id="PR00504">
    <property type="entry name" value="CHROMODOMAIN"/>
</dbReference>
<dbReference type="InterPro" id="IPR051219">
    <property type="entry name" value="Heterochromatin_chromo-domain"/>
</dbReference>
<dbReference type="InterPro" id="IPR000953">
    <property type="entry name" value="Chromo/chromo_shadow_dom"/>
</dbReference>
<dbReference type="SMART" id="SM00298">
    <property type="entry name" value="CHROMO"/>
    <property type="match status" value="1"/>
</dbReference>
<dbReference type="PANTHER" id="PTHR22812">
    <property type="entry name" value="CHROMOBOX PROTEIN"/>
    <property type="match status" value="1"/>
</dbReference>
<dbReference type="SUPFAM" id="SSF54160">
    <property type="entry name" value="Chromo domain-like"/>
    <property type="match status" value="1"/>
</dbReference>
<dbReference type="InterPro" id="IPR016197">
    <property type="entry name" value="Chromo-like_dom_sf"/>
</dbReference>
<dbReference type="AlphaFoldDB" id="A0AAV4WKX8"/>
<feature type="domain" description="Chromo" evidence="3">
    <location>
        <begin position="20"/>
        <end position="78"/>
    </location>
</feature>
<keyword evidence="2" id="KW-0539">Nucleus</keyword>
<dbReference type="PROSITE" id="PS00598">
    <property type="entry name" value="CHROMO_1"/>
    <property type="match status" value="1"/>
</dbReference>
<accession>A0AAV4WKX8</accession>
<gene>
    <name evidence="4" type="primary">Cbx3</name>
    <name evidence="4" type="ORF">CEXT_795701</name>
</gene>
<evidence type="ECO:0000313" key="4">
    <source>
        <dbReference type="EMBL" id="GIY83186.1"/>
    </source>
</evidence>
<reference evidence="4 5" key="1">
    <citation type="submission" date="2021-06" db="EMBL/GenBank/DDBJ databases">
        <title>Caerostris extrusa draft genome.</title>
        <authorList>
            <person name="Kono N."/>
            <person name="Arakawa K."/>
        </authorList>
    </citation>
    <scope>NUCLEOTIDE SEQUENCE [LARGE SCALE GENOMIC DNA]</scope>
</reference>
<dbReference type="GO" id="GO:0005694">
    <property type="term" value="C:chromosome"/>
    <property type="evidence" value="ECO:0007669"/>
    <property type="project" value="UniProtKB-ARBA"/>
</dbReference>
<comment type="caution">
    <text evidence="4">The sequence shown here is derived from an EMBL/GenBank/DDBJ whole genome shotgun (WGS) entry which is preliminary data.</text>
</comment>
<protein>
    <submittedName>
        <fullName evidence="4">Chromobox protein homolog 3</fullName>
    </submittedName>
</protein>
<dbReference type="EMBL" id="BPLR01016351">
    <property type="protein sequence ID" value="GIY83186.1"/>
    <property type="molecule type" value="Genomic_DNA"/>
</dbReference>
<dbReference type="Pfam" id="PF00385">
    <property type="entry name" value="Chromo"/>
    <property type="match status" value="1"/>
</dbReference>
<evidence type="ECO:0000256" key="2">
    <source>
        <dbReference type="ARBA" id="ARBA00023242"/>
    </source>
</evidence>
<proteinExistence type="predicted"/>
<name>A0AAV4WKX8_CAEEX</name>